<dbReference type="EMBL" id="CP018477">
    <property type="protein sequence ID" value="ASV75823.1"/>
    <property type="molecule type" value="Genomic_DNA"/>
</dbReference>
<sequence>MYAQLYVAPPDSRHAGSTGRGQQALTHPHFVPPMGTRTSTRVRVGAGFNPAGPYGRDNS</sequence>
<dbReference type="Proteomes" id="UP000215086">
    <property type="component" value="Chromosome"/>
</dbReference>
<evidence type="ECO:0000313" key="3">
    <source>
        <dbReference type="Proteomes" id="UP000215086"/>
    </source>
</evidence>
<dbReference type="AlphaFoldDB" id="A0A286RIP2"/>
<feature type="region of interest" description="Disordered" evidence="1">
    <location>
        <begin position="1"/>
        <end position="59"/>
    </location>
</feature>
<organism evidence="2 3">
    <name type="scientific">Thermogutta terrifontis</name>
    <dbReference type="NCBI Taxonomy" id="1331910"/>
    <lineage>
        <taxon>Bacteria</taxon>
        <taxon>Pseudomonadati</taxon>
        <taxon>Planctomycetota</taxon>
        <taxon>Planctomycetia</taxon>
        <taxon>Pirellulales</taxon>
        <taxon>Thermoguttaceae</taxon>
        <taxon>Thermogutta</taxon>
    </lineage>
</organism>
<reference evidence="2 3" key="1">
    <citation type="journal article" name="Front. Microbiol.">
        <title>Sugar Metabolism of the First Thermophilic Planctomycete Thermogutta terrifontis: Comparative Genomic and Transcriptomic Approaches.</title>
        <authorList>
            <person name="Elcheninov A.G."/>
            <person name="Menzel P."/>
            <person name="Gudbergsdottir S.R."/>
            <person name="Slesarev A.I."/>
            <person name="Kadnikov V.V."/>
            <person name="Krogh A."/>
            <person name="Bonch-Osmolovskaya E.A."/>
            <person name="Peng X."/>
            <person name="Kublanov I.V."/>
        </authorList>
    </citation>
    <scope>NUCLEOTIDE SEQUENCE [LARGE SCALE GENOMIC DNA]</scope>
    <source>
        <strain evidence="2 3">R1</strain>
    </source>
</reference>
<proteinExistence type="predicted"/>
<name>A0A286RIP2_9BACT</name>
<evidence type="ECO:0000313" key="2">
    <source>
        <dbReference type="EMBL" id="ASV75823.1"/>
    </source>
</evidence>
<evidence type="ECO:0000256" key="1">
    <source>
        <dbReference type="SAM" id="MobiDB-lite"/>
    </source>
</evidence>
<keyword evidence="3" id="KW-1185">Reference proteome</keyword>
<dbReference type="KEGG" id="ttf:THTE_3221"/>
<gene>
    <name evidence="2" type="ORF">THTE_3221</name>
</gene>
<accession>A0A286RIP2</accession>
<protein>
    <submittedName>
        <fullName evidence="2">Uncharacterized protein</fullName>
    </submittedName>
</protein>